<evidence type="ECO:0000256" key="3">
    <source>
        <dbReference type="ARBA" id="ARBA00022827"/>
    </source>
</evidence>
<reference evidence="8" key="1">
    <citation type="submission" date="2022-10" db="EMBL/GenBank/DDBJ databases">
        <title>Culturing micro-colonial fungi from biological soil crusts in the Mojave desert and describing Neophaeococcomyces mojavensis, and introducing the new genera and species Taxawa tesnikishii.</title>
        <authorList>
            <person name="Kurbessoian T."/>
            <person name="Stajich J.E."/>
        </authorList>
    </citation>
    <scope>NUCLEOTIDE SEQUENCE</scope>
    <source>
        <strain evidence="8">TK_41</strain>
    </source>
</reference>
<feature type="chain" id="PRO_5041258447" description="FAD-binding domain-containing protein" evidence="6">
    <location>
        <begin position="17"/>
        <end position="423"/>
    </location>
</feature>
<feature type="domain" description="FAD-binding" evidence="7">
    <location>
        <begin position="308"/>
        <end position="372"/>
    </location>
</feature>
<comment type="caution">
    <text evidence="8">The sequence shown here is derived from an EMBL/GenBank/DDBJ whole genome shotgun (WGS) entry which is preliminary data.</text>
</comment>
<feature type="signal peptide" evidence="6">
    <location>
        <begin position="1"/>
        <end position="16"/>
    </location>
</feature>
<proteinExistence type="predicted"/>
<name>A0AA38X385_9EURO</name>
<dbReference type="PANTHER" id="PTHR47178">
    <property type="entry name" value="MONOOXYGENASE, FAD-BINDING"/>
    <property type="match status" value="1"/>
</dbReference>
<gene>
    <name evidence="8" type="ORF">H2200_009742</name>
</gene>
<dbReference type="Gene3D" id="3.50.50.60">
    <property type="entry name" value="FAD/NAD(P)-binding domain"/>
    <property type="match status" value="1"/>
</dbReference>
<dbReference type="SUPFAM" id="SSF51905">
    <property type="entry name" value="FAD/NAD(P)-binding domain"/>
    <property type="match status" value="1"/>
</dbReference>
<keyword evidence="2" id="KW-0285">Flavoprotein</keyword>
<organism evidence="8 9">
    <name type="scientific">Cladophialophora chaetospira</name>
    <dbReference type="NCBI Taxonomy" id="386627"/>
    <lineage>
        <taxon>Eukaryota</taxon>
        <taxon>Fungi</taxon>
        <taxon>Dikarya</taxon>
        <taxon>Ascomycota</taxon>
        <taxon>Pezizomycotina</taxon>
        <taxon>Eurotiomycetes</taxon>
        <taxon>Chaetothyriomycetidae</taxon>
        <taxon>Chaetothyriales</taxon>
        <taxon>Herpotrichiellaceae</taxon>
        <taxon>Cladophialophora</taxon>
    </lineage>
</organism>
<accession>A0AA38X385</accession>
<keyword evidence="4" id="KW-0560">Oxidoreductase</keyword>
<evidence type="ECO:0000256" key="1">
    <source>
        <dbReference type="ARBA" id="ARBA00001974"/>
    </source>
</evidence>
<sequence length="423" mass="46755">MKVLIVGAGLGGLCLAHCLQKAGIDVLVFERRAQNGDEHAGYGIHLDANGRRALRSCIPAPNWAAFQQKSTTAGTQLFFRDTNLRVLAERDDAKVSGQPAREVERRAIGRMELRDLLLYGLADGPSPRIRWNSSFSHYIQLDDGRVRVHFEGDTTEEGDVLVGADGANSKVRQQYLPDVERLDLGIAAIAGRCVLDERSLEGLPTEMINGSLNNIVPSSRGWMFVSSWNLPDIKSHANKDKKSLQMVWAFVSSQEELPLDVDRLKPRELQQLVIQGIRDWSPALKNLVMRADKHTISLIPLRCMPFLDPWTPSNITVLGDAIHNMTPMAGVGANTALRDAELLTEVLVDAAAGSLTVTEAIGLYEEKMRLYANNAVGLSRRNAESASSGHVLQRRMFRTLLRAAQTFPVVMRKTTGRSAMVRQ</sequence>
<comment type="cofactor">
    <cofactor evidence="1">
        <name>FAD</name>
        <dbReference type="ChEBI" id="CHEBI:57692"/>
    </cofactor>
</comment>
<dbReference type="Proteomes" id="UP001172673">
    <property type="component" value="Unassembled WGS sequence"/>
</dbReference>
<keyword evidence="3" id="KW-0274">FAD</keyword>
<protein>
    <recommendedName>
        <fullName evidence="7">FAD-binding domain-containing protein</fullName>
    </recommendedName>
</protein>
<evidence type="ECO:0000256" key="4">
    <source>
        <dbReference type="ARBA" id="ARBA00023002"/>
    </source>
</evidence>
<dbReference type="GO" id="GO:0004497">
    <property type="term" value="F:monooxygenase activity"/>
    <property type="evidence" value="ECO:0007669"/>
    <property type="project" value="UniProtKB-KW"/>
</dbReference>
<dbReference type="InterPro" id="IPR036188">
    <property type="entry name" value="FAD/NAD-bd_sf"/>
</dbReference>
<feature type="domain" description="FAD-binding" evidence="7">
    <location>
        <begin position="2"/>
        <end position="174"/>
    </location>
</feature>
<keyword evidence="9" id="KW-1185">Reference proteome</keyword>
<evidence type="ECO:0000256" key="6">
    <source>
        <dbReference type="SAM" id="SignalP"/>
    </source>
</evidence>
<evidence type="ECO:0000259" key="7">
    <source>
        <dbReference type="Pfam" id="PF01494"/>
    </source>
</evidence>
<evidence type="ECO:0000256" key="5">
    <source>
        <dbReference type="ARBA" id="ARBA00023033"/>
    </source>
</evidence>
<dbReference type="Pfam" id="PF01494">
    <property type="entry name" value="FAD_binding_3"/>
    <property type="match status" value="2"/>
</dbReference>
<evidence type="ECO:0000313" key="9">
    <source>
        <dbReference type="Proteomes" id="UP001172673"/>
    </source>
</evidence>
<evidence type="ECO:0000256" key="2">
    <source>
        <dbReference type="ARBA" id="ARBA00022630"/>
    </source>
</evidence>
<keyword evidence="6" id="KW-0732">Signal</keyword>
<dbReference type="PRINTS" id="PR00420">
    <property type="entry name" value="RNGMNOXGNASE"/>
</dbReference>
<dbReference type="EMBL" id="JAPDRK010000015">
    <property type="protein sequence ID" value="KAJ9605893.1"/>
    <property type="molecule type" value="Genomic_DNA"/>
</dbReference>
<dbReference type="GO" id="GO:0071949">
    <property type="term" value="F:FAD binding"/>
    <property type="evidence" value="ECO:0007669"/>
    <property type="project" value="InterPro"/>
</dbReference>
<dbReference type="AlphaFoldDB" id="A0AA38X385"/>
<keyword evidence="5" id="KW-0503">Monooxygenase</keyword>
<dbReference type="PANTHER" id="PTHR47178:SF6">
    <property type="entry name" value="FAD-BINDING DOMAIN-CONTAINING PROTEIN"/>
    <property type="match status" value="1"/>
</dbReference>
<dbReference type="InterPro" id="IPR002938">
    <property type="entry name" value="FAD-bd"/>
</dbReference>
<evidence type="ECO:0000313" key="8">
    <source>
        <dbReference type="EMBL" id="KAJ9605893.1"/>
    </source>
</evidence>